<dbReference type="eggNOG" id="COG0501">
    <property type="taxonomic scope" value="Bacteria"/>
</dbReference>
<dbReference type="InterPro" id="IPR052173">
    <property type="entry name" value="Beta-lactam_resp_regulator"/>
</dbReference>
<evidence type="ECO:0000256" key="6">
    <source>
        <dbReference type="RuleBase" id="RU003983"/>
    </source>
</evidence>
<proteinExistence type="inferred from homology"/>
<organism evidence="9 10">
    <name type="scientific">Gordonia aichiensis NBRC 108223</name>
    <dbReference type="NCBI Taxonomy" id="1220583"/>
    <lineage>
        <taxon>Bacteria</taxon>
        <taxon>Bacillati</taxon>
        <taxon>Actinomycetota</taxon>
        <taxon>Actinomycetes</taxon>
        <taxon>Mycobacteriales</taxon>
        <taxon>Gordoniaceae</taxon>
        <taxon>Gordonia</taxon>
    </lineage>
</organism>
<keyword evidence="3 6" id="KW-0378">Hydrolase</keyword>
<dbReference type="PANTHER" id="PTHR34978">
    <property type="entry name" value="POSSIBLE SENSOR-TRANSDUCER PROTEIN BLAR"/>
    <property type="match status" value="1"/>
</dbReference>
<dbReference type="GO" id="GO:0004222">
    <property type="term" value="F:metalloendopeptidase activity"/>
    <property type="evidence" value="ECO:0007669"/>
    <property type="project" value="InterPro"/>
</dbReference>
<name>L7KN50_9ACTN</name>
<feature type="transmembrane region" description="Helical" evidence="7">
    <location>
        <begin position="35"/>
        <end position="60"/>
    </location>
</feature>
<sequence length="294" mass="30694">MSFAITAVLPWVLLGASLVLTPRLERALAPRFFTVGIPCMTAAVVVATATSVAAVAAVGLRAHSVPAHILGAALLALAAWRLGVMVRHAWRVWMSYRSAQTFARATASGTDVLVVDDPVPDAFASPVGPGVVVITTGMCDVLRSDEVSALIGHERAHLRYRHAIWIQLGELSAQLNPITAGTARAVRHAAERHADEVAAADNRTALLRAIARASLATADTHRSANSSDLHSGGGDVARRIRALTNPSPTTTPKRAIVVVSSIAIAALMVSAALGDVVEDCAAPEKGEPPTAVFR</sequence>
<dbReference type="GO" id="GO:0006508">
    <property type="term" value="P:proteolysis"/>
    <property type="evidence" value="ECO:0007669"/>
    <property type="project" value="UniProtKB-KW"/>
</dbReference>
<dbReference type="GO" id="GO:0046872">
    <property type="term" value="F:metal ion binding"/>
    <property type="evidence" value="ECO:0007669"/>
    <property type="project" value="UniProtKB-KW"/>
</dbReference>
<dbReference type="CDD" id="cd07326">
    <property type="entry name" value="M56_BlaR1_MecR1_like"/>
    <property type="match status" value="1"/>
</dbReference>
<dbReference type="Pfam" id="PF01435">
    <property type="entry name" value="Peptidase_M48"/>
    <property type="match status" value="1"/>
</dbReference>
<keyword evidence="5 6" id="KW-0482">Metalloprotease</keyword>
<comment type="caution">
    <text evidence="9">The sequence shown here is derived from an EMBL/GenBank/DDBJ whole genome shotgun (WGS) entry which is preliminary data.</text>
</comment>
<evidence type="ECO:0000256" key="3">
    <source>
        <dbReference type="ARBA" id="ARBA00022801"/>
    </source>
</evidence>
<evidence type="ECO:0000313" key="10">
    <source>
        <dbReference type="Proteomes" id="UP000010988"/>
    </source>
</evidence>
<keyword evidence="10" id="KW-1185">Reference proteome</keyword>
<keyword evidence="4 6" id="KW-0862">Zinc</keyword>
<evidence type="ECO:0000256" key="5">
    <source>
        <dbReference type="ARBA" id="ARBA00023049"/>
    </source>
</evidence>
<dbReference type="InterPro" id="IPR001915">
    <property type="entry name" value="Peptidase_M48"/>
</dbReference>
<dbReference type="Gene3D" id="3.30.2010.10">
    <property type="entry name" value="Metalloproteases ('zincins'), catalytic domain"/>
    <property type="match status" value="1"/>
</dbReference>
<gene>
    <name evidence="9" type="ORF">GOACH_19_00330</name>
</gene>
<evidence type="ECO:0000313" key="9">
    <source>
        <dbReference type="EMBL" id="GAC50029.1"/>
    </source>
</evidence>
<accession>L7KN50</accession>
<dbReference type="PANTHER" id="PTHR34978:SF3">
    <property type="entry name" value="SLR0241 PROTEIN"/>
    <property type="match status" value="1"/>
</dbReference>
<dbReference type="STRING" id="1220583.GOACH_19_00330"/>
<keyword evidence="1 6" id="KW-0645">Protease</keyword>
<evidence type="ECO:0000256" key="2">
    <source>
        <dbReference type="ARBA" id="ARBA00022723"/>
    </source>
</evidence>
<keyword evidence="7" id="KW-0812">Transmembrane</keyword>
<evidence type="ECO:0000256" key="1">
    <source>
        <dbReference type="ARBA" id="ARBA00022670"/>
    </source>
</evidence>
<keyword evidence="7" id="KW-0472">Membrane</keyword>
<dbReference type="RefSeq" id="WP_005177205.1">
    <property type="nucleotide sequence ID" value="NZ_BANR01000019.1"/>
</dbReference>
<evidence type="ECO:0000256" key="7">
    <source>
        <dbReference type="SAM" id="Phobius"/>
    </source>
</evidence>
<dbReference type="OrthoDB" id="3541294at2"/>
<reference evidence="9 10" key="1">
    <citation type="submission" date="2012-12" db="EMBL/GenBank/DDBJ databases">
        <title>Whole genome shotgun sequence of Gordonia aichiensis NBRC 108223.</title>
        <authorList>
            <person name="Isaki-Nakamura S."/>
            <person name="Hosoyama A."/>
            <person name="Tsuchikane K."/>
            <person name="Ando Y."/>
            <person name="Baba S."/>
            <person name="Ohji S."/>
            <person name="Hamada M."/>
            <person name="Tamura T."/>
            <person name="Yamazoe A."/>
            <person name="Yamazaki S."/>
            <person name="Fujita N."/>
        </authorList>
    </citation>
    <scope>NUCLEOTIDE SEQUENCE [LARGE SCALE GENOMIC DNA]</scope>
    <source>
        <strain evidence="9 10">NBRC 108223</strain>
    </source>
</reference>
<evidence type="ECO:0000259" key="8">
    <source>
        <dbReference type="Pfam" id="PF01435"/>
    </source>
</evidence>
<feature type="transmembrane region" description="Helical" evidence="7">
    <location>
        <begin position="67"/>
        <end position="90"/>
    </location>
</feature>
<keyword evidence="2" id="KW-0479">Metal-binding</keyword>
<protein>
    <submittedName>
        <fullName evidence="9">Peptidase M48 family protein</fullName>
    </submittedName>
</protein>
<feature type="domain" description="Peptidase M48" evidence="8">
    <location>
        <begin position="105"/>
        <end position="219"/>
    </location>
</feature>
<evidence type="ECO:0000256" key="4">
    <source>
        <dbReference type="ARBA" id="ARBA00022833"/>
    </source>
</evidence>
<dbReference type="Proteomes" id="UP000010988">
    <property type="component" value="Unassembled WGS sequence"/>
</dbReference>
<dbReference type="EMBL" id="BANR01000019">
    <property type="protein sequence ID" value="GAC50029.1"/>
    <property type="molecule type" value="Genomic_DNA"/>
</dbReference>
<keyword evidence="7" id="KW-1133">Transmembrane helix</keyword>
<comment type="similarity">
    <text evidence="6">Belongs to the peptidase M48 family.</text>
</comment>
<comment type="cofactor">
    <cofactor evidence="6">
        <name>Zn(2+)</name>
        <dbReference type="ChEBI" id="CHEBI:29105"/>
    </cofactor>
    <text evidence="6">Binds 1 zinc ion per subunit.</text>
</comment>
<dbReference type="AlphaFoldDB" id="L7KN50"/>